<evidence type="ECO:0000256" key="3">
    <source>
        <dbReference type="ARBA" id="ARBA00006592"/>
    </source>
</evidence>
<protein>
    <recommendedName>
        <fullName evidence="7">KOW domain-containing protein</fullName>
    </recommendedName>
</protein>
<dbReference type="InterPro" id="IPR039660">
    <property type="entry name" value="Ribosomal_eL14"/>
</dbReference>
<dbReference type="InterPro" id="IPR005824">
    <property type="entry name" value="KOW"/>
</dbReference>
<comment type="subcellular location">
    <subcellularLocation>
        <location evidence="2">Cytoplasm</location>
    </subcellularLocation>
</comment>
<evidence type="ECO:0000256" key="6">
    <source>
        <dbReference type="ARBA" id="ARBA00023274"/>
    </source>
</evidence>
<accession>A0A4S8LI81</accession>
<dbReference type="EMBL" id="ML179397">
    <property type="protein sequence ID" value="THU88744.1"/>
    <property type="molecule type" value="Genomic_DNA"/>
</dbReference>
<evidence type="ECO:0000256" key="2">
    <source>
        <dbReference type="ARBA" id="ARBA00004496"/>
    </source>
</evidence>
<dbReference type="GO" id="GO:0003735">
    <property type="term" value="F:structural constituent of ribosome"/>
    <property type="evidence" value="ECO:0007669"/>
    <property type="project" value="InterPro"/>
</dbReference>
<dbReference type="Pfam" id="PF01929">
    <property type="entry name" value="Ribosomal_L14e"/>
    <property type="match status" value="1"/>
</dbReference>
<organism evidence="8 9">
    <name type="scientific">Dendrothele bispora (strain CBS 962.96)</name>
    <dbReference type="NCBI Taxonomy" id="1314807"/>
    <lineage>
        <taxon>Eukaryota</taxon>
        <taxon>Fungi</taxon>
        <taxon>Dikarya</taxon>
        <taxon>Basidiomycota</taxon>
        <taxon>Agaricomycotina</taxon>
        <taxon>Agaricomycetes</taxon>
        <taxon>Agaricomycetidae</taxon>
        <taxon>Agaricales</taxon>
        <taxon>Agaricales incertae sedis</taxon>
        <taxon>Dendrothele</taxon>
    </lineage>
</organism>
<evidence type="ECO:0000313" key="8">
    <source>
        <dbReference type="EMBL" id="THU88744.1"/>
    </source>
</evidence>
<dbReference type="CDD" id="cd23702">
    <property type="entry name" value="eL14"/>
    <property type="match status" value="1"/>
</dbReference>
<dbReference type="GO" id="GO:0042273">
    <property type="term" value="P:ribosomal large subunit biogenesis"/>
    <property type="evidence" value="ECO:0007669"/>
    <property type="project" value="TreeGrafter"/>
</dbReference>
<comment type="similarity">
    <text evidence="3">Belongs to the eukaryotic ribosomal protein eL14 family.</text>
</comment>
<dbReference type="SMART" id="SM00739">
    <property type="entry name" value="KOW"/>
    <property type="match status" value="1"/>
</dbReference>
<dbReference type="Proteomes" id="UP000297245">
    <property type="component" value="Unassembled WGS sequence"/>
</dbReference>
<dbReference type="Gene3D" id="2.30.30.30">
    <property type="match status" value="1"/>
</dbReference>
<dbReference type="PANTHER" id="PTHR11127">
    <property type="entry name" value="60S RIBOSOMAL PROTEIN L14"/>
    <property type="match status" value="1"/>
</dbReference>
<dbReference type="GO" id="GO:0003723">
    <property type="term" value="F:RNA binding"/>
    <property type="evidence" value="ECO:0007669"/>
    <property type="project" value="InterPro"/>
</dbReference>
<keyword evidence="6" id="KW-0687">Ribonucleoprotein</keyword>
<keyword evidence="4" id="KW-0963">Cytoplasm</keyword>
<evidence type="ECO:0000256" key="5">
    <source>
        <dbReference type="ARBA" id="ARBA00022980"/>
    </source>
</evidence>
<proteinExistence type="inferred from homology"/>
<dbReference type="GO" id="GO:0022625">
    <property type="term" value="C:cytosolic large ribosomal subunit"/>
    <property type="evidence" value="ECO:0007669"/>
    <property type="project" value="TreeGrafter"/>
</dbReference>
<feature type="domain" description="KOW" evidence="7">
    <location>
        <begin position="10"/>
        <end position="37"/>
    </location>
</feature>
<keyword evidence="5" id="KW-0689">Ribosomal protein</keyword>
<dbReference type="GO" id="GO:0006412">
    <property type="term" value="P:translation"/>
    <property type="evidence" value="ECO:0007669"/>
    <property type="project" value="InterPro"/>
</dbReference>
<dbReference type="InterPro" id="IPR014722">
    <property type="entry name" value="Rib_uL2_dom2"/>
</dbReference>
<evidence type="ECO:0000313" key="9">
    <source>
        <dbReference type="Proteomes" id="UP000297245"/>
    </source>
</evidence>
<evidence type="ECO:0000259" key="7">
    <source>
        <dbReference type="SMART" id="SM00739"/>
    </source>
</evidence>
<keyword evidence="9" id="KW-1185">Reference proteome</keyword>
<evidence type="ECO:0000256" key="1">
    <source>
        <dbReference type="ARBA" id="ARBA00004021"/>
    </source>
</evidence>
<dbReference type="AlphaFoldDB" id="A0A4S8LI81"/>
<dbReference type="PANTHER" id="PTHR11127:SF2">
    <property type="entry name" value="LARGE RIBOSOMAL SUBUNIT PROTEIN EL14"/>
    <property type="match status" value="1"/>
</dbReference>
<name>A0A4S8LI81_DENBC</name>
<dbReference type="OrthoDB" id="1875589at2759"/>
<dbReference type="FunFam" id="2.30.30.30:FF:000030">
    <property type="entry name" value="60S ribosomal protein L14"/>
    <property type="match status" value="1"/>
</dbReference>
<reference evidence="8 9" key="1">
    <citation type="journal article" date="2019" name="Nat. Ecol. Evol.">
        <title>Megaphylogeny resolves global patterns of mushroom evolution.</title>
        <authorList>
            <person name="Varga T."/>
            <person name="Krizsan K."/>
            <person name="Foldi C."/>
            <person name="Dima B."/>
            <person name="Sanchez-Garcia M."/>
            <person name="Sanchez-Ramirez S."/>
            <person name="Szollosi G.J."/>
            <person name="Szarkandi J.G."/>
            <person name="Papp V."/>
            <person name="Albert L."/>
            <person name="Andreopoulos W."/>
            <person name="Angelini C."/>
            <person name="Antonin V."/>
            <person name="Barry K.W."/>
            <person name="Bougher N.L."/>
            <person name="Buchanan P."/>
            <person name="Buyck B."/>
            <person name="Bense V."/>
            <person name="Catcheside P."/>
            <person name="Chovatia M."/>
            <person name="Cooper J."/>
            <person name="Damon W."/>
            <person name="Desjardin D."/>
            <person name="Finy P."/>
            <person name="Geml J."/>
            <person name="Haridas S."/>
            <person name="Hughes K."/>
            <person name="Justo A."/>
            <person name="Karasinski D."/>
            <person name="Kautmanova I."/>
            <person name="Kiss B."/>
            <person name="Kocsube S."/>
            <person name="Kotiranta H."/>
            <person name="LaButti K.M."/>
            <person name="Lechner B.E."/>
            <person name="Liimatainen K."/>
            <person name="Lipzen A."/>
            <person name="Lukacs Z."/>
            <person name="Mihaltcheva S."/>
            <person name="Morgado L.N."/>
            <person name="Niskanen T."/>
            <person name="Noordeloos M.E."/>
            <person name="Ohm R.A."/>
            <person name="Ortiz-Santana B."/>
            <person name="Ovrebo C."/>
            <person name="Racz N."/>
            <person name="Riley R."/>
            <person name="Savchenko A."/>
            <person name="Shiryaev A."/>
            <person name="Soop K."/>
            <person name="Spirin V."/>
            <person name="Szebenyi C."/>
            <person name="Tomsovsky M."/>
            <person name="Tulloss R.E."/>
            <person name="Uehling J."/>
            <person name="Grigoriev I.V."/>
            <person name="Vagvolgyi C."/>
            <person name="Papp T."/>
            <person name="Martin F.M."/>
            <person name="Miettinen O."/>
            <person name="Hibbett D.S."/>
            <person name="Nagy L.G."/>
        </authorList>
    </citation>
    <scope>NUCLEOTIDE SEQUENCE [LARGE SCALE GENOMIC DNA]</scope>
    <source>
        <strain evidence="8 9">CBS 962.96</strain>
    </source>
</reference>
<sequence length="137" mass="15320">MSQPSNFKRFVEVGRVVLLTSGPFSGKIAVIAEIIDHNRAVIDGPLSGVPRQAFPYKHMTLTNIALTKLPRAASTGVVKKQMEAEAVVTKWNNSSWAKKRAAVEARRSLNDFGRFSVMLEKKRRRDTVRKSLKKVKA</sequence>
<comment type="function">
    <text evidence="1">Component of the ribosome, a large ribonucleoprotein complex responsible for the synthesis of proteins in the cell. The small ribosomal subunit (SSU) binds messenger RNAs (mRNAs) and translates the encoded message by selecting cognate aminoacyl-transfer RNA (tRNA) molecules. The large subunit (LSU) contains the ribosomal catalytic site termed the peptidyl transferase center (PTC), which catalyzes the formation of peptide bonds, thereby polymerizing the amino acids delivered by tRNAs into a polypeptide chain. The nascent polypeptides leave the ribosome through a tunnel in the LSU and interact with protein factors that function in enzymatic processing, targeting, and the membrane insertion of nascent chains at the exit of the ribosomal tunnel.</text>
</comment>
<gene>
    <name evidence="8" type="ORF">K435DRAFT_830481</name>
</gene>
<evidence type="ECO:0000256" key="4">
    <source>
        <dbReference type="ARBA" id="ARBA00022490"/>
    </source>
</evidence>
<dbReference type="InterPro" id="IPR008991">
    <property type="entry name" value="Translation_prot_SH3-like_sf"/>
</dbReference>
<dbReference type="Pfam" id="PF00467">
    <property type="entry name" value="KOW"/>
    <property type="match status" value="1"/>
</dbReference>
<dbReference type="SUPFAM" id="SSF50104">
    <property type="entry name" value="Translation proteins SH3-like domain"/>
    <property type="match status" value="1"/>
</dbReference>
<dbReference type="Gene3D" id="6.10.250.2270">
    <property type="match status" value="1"/>
</dbReference>
<dbReference type="InterPro" id="IPR002784">
    <property type="entry name" value="Ribosomal_eL14_dom"/>
</dbReference>